<accession>E9D920</accession>
<name>E9D920_COCPS</name>
<keyword evidence="2" id="KW-1185">Reference proteome</keyword>
<dbReference type="EMBL" id="GL636495">
    <property type="protein sequence ID" value="EFW17054.1"/>
    <property type="molecule type" value="Genomic_DNA"/>
</dbReference>
<reference evidence="2" key="1">
    <citation type="journal article" date="2010" name="Genome Res.">
        <title>Population genomic sequencing of Coccidioides fungi reveals recent hybridization and transposon control.</title>
        <authorList>
            <person name="Neafsey D.E."/>
            <person name="Barker B.M."/>
            <person name="Sharpton T.J."/>
            <person name="Stajich J.E."/>
            <person name="Park D.J."/>
            <person name="Whiston E."/>
            <person name="Hung C.-Y."/>
            <person name="McMahan C."/>
            <person name="White J."/>
            <person name="Sykes S."/>
            <person name="Heiman D."/>
            <person name="Young S."/>
            <person name="Zeng Q."/>
            <person name="Abouelleil A."/>
            <person name="Aftuck L."/>
            <person name="Bessette D."/>
            <person name="Brown A."/>
            <person name="FitzGerald M."/>
            <person name="Lui A."/>
            <person name="Macdonald J.P."/>
            <person name="Priest M."/>
            <person name="Orbach M.J."/>
            <person name="Galgiani J.N."/>
            <person name="Kirkland T.N."/>
            <person name="Cole G.T."/>
            <person name="Birren B.W."/>
            <person name="Henn M.R."/>
            <person name="Taylor J.W."/>
            <person name="Rounsley S.D."/>
        </authorList>
    </citation>
    <scope>NUCLEOTIDE SEQUENCE [LARGE SCALE GENOMIC DNA]</scope>
    <source>
        <strain evidence="2">RMSCC 757 / Silveira</strain>
    </source>
</reference>
<evidence type="ECO:0000313" key="1">
    <source>
        <dbReference type="EMBL" id="EFW17054.1"/>
    </source>
</evidence>
<dbReference type="HOGENOM" id="CLU_2831028_0_0_1"/>
<reference evidence="2" key="2">
    <citation type="submission" date="2010-03" db="EMBL/GenBank/DDBJ databases">
        <title>The genome sequence of Coccidioides posadasii strain Silveira.</title>
        <authorList>
            <consortium name="The Broad Institute Genome Sequencing Center for Infectious Disease"/>
            <person name="Neafsey D."/>
            <person name="Orbach M."/>
            <person name="Henn M.R."/>
            <person name="Cole G.T."/>
            <person name="Galgiani J."/>
            <person name="Gardner M.J."/>
            <person name="Kirkland T.N."/>
            <person name="Taylor J.W."/>
            <person name="Young S.K."/>
            <person name="Zeng Q."/>
            <person name="Koehrsen M."/>
            <person name="Alvarado L."/>
            <person name="Berlin A."/>
            <person name="Borenstein D."/>
            <person name="Chapman S.B."/>
            <person name="Chen Z."/>
            <person name="Engels R."/>
            <person name="Freedman E."/>
            <person name="Gellesch M."/>
            <person name="Goldberg J."/>
            <person name="Griggs A."/>
            <person name="Gujja S."/>
            <person name="Heilman E."/>
            <person name="Heiman D."/>
            <person name="Howarth C."/>
            <person name="Jen D."/>
            <person name="Larson L."/>
            <person name="Mehta T."/>
            <person name="Neiman D."/>
            <person name="Park D."/>
            <person name="Pearson M."/>
            <person name="Richards J."/>
            <person name="Roberts A."/>
            <person name="Saif S."/>
            <person name="Shea T."/>
            <person name="Shenoy N."/>
            <person name="Sisk P."/>
            <person name="Stolte C."/>
            <person name="Sykes S."/>
            <person name="Walk T."/>
            <person name="White J."/>
            <person name="Yandava C."/>
            <person name="Haas B."/>
            <person name="Nusbaum C."/>
            <person name="Birren B."/>
        </authorList>
    </citation>
    <scope>NUCLEOTIDE SEQUENCE [LARGE SCALE GENOMIC DNA]</scope>
    <source>
        <strain evidence="2">RMSCC 757 / Silveira</strain>
    </source>
</reference>
<proteinExistence type="predicted"/>
<dbReference type="VEuPathDB" id="FungiDB:CPSG_06322"/>
<dbReference type="AlphaFoldDB" id="E9D920"/>
<organism evidence="2">
    <name type="scientific">Coccidioides posadasii (strain RMSCC 757 / Silveira)</name>
    <name type="common">Valley fever fungus</name>
    <dbReference type="NCBI Taxonomy" id="443226"/>
    <lineage>
        <taxon>Eukaryota</taxon>
        <taxon>Fungi</taxon>
        <taxon>Dikarya</taxon>
        <taxon>Ascomycota</taxon>
        <taxon>Pezizomycotina</taxon>
        <taxon>Eurotiomycetes</taxon>
        <taxon>Eurotiomycetidae</taxon>
        <taxon>Onygenales</taxon>
        <taxon>Onygenaceae</taxon>
        <taxon>Coccidioides</taxon>
    </lineage>
</organism>
<protein>
    <submittedName>
        <fullName evidence="1">Predicted protein</fullName>
    </submittedName>
</protein>
<gene>
    <name evidence="1" type="ORF">CPSG_06322</name>
</gene>
<sequence>MMYKGPIQDTEIVDEERAVVVTAVTDSRRYRATNGISKLNQNQKGNHLSHVVTIEIALVLPKPNVG</sequence>
<dbReference type="Proteomes" id="UP000002497">
    <property type="component" value="Unassembled WGS sequence"/>
</dbReference>
<evidence type="ECO:0000313" key="2">
    <source>
        <dbReference type="Proteomes" id="UP000002497"/>
    </source>
</evidence>